<keyword evidence="2" id="KW-1185">Reference proteome</keyword>
<accession>A0ACC2LTZ6</accession>
<comment type="caution">
    <text evidence="1">The sequence shown here is derived from an EMBL/GenBank/DDBJ whole genome shotgun (WGS) entry which is preliminary data.</text>
</comment>
<sequence>MQPNLASPPSMLPSSAIPPSMQPSLVPSPSMQPNSVSFQVAQIAQLSSPLEVPLGIRSCSRTANCSFTRNCAQCVFRKWFWSHITSR</sequence>
<gene>
    <name evidence="1" type="ORF">MRB53_011085</name>
</gene>
<organism evidence="1 2">
    <name type="scientific">Persea americana</name>
    <name type="common">Avocado</name>
    <dbReference type="NCBI Taxonomy" id="3435"/>
    <lineage>
        <taxon>Eukaryota</taxon>
        <taxon>Viridiplantae</taxon>
        <taxon>Streptophyta</taxon>
        <taxon>Embryophyta</taxon>
        <taxon>Tracheophyta</taxon>
        <taxon>Spermatophyta</taxon>
        <taxon>Magnoliopsida</taxon>
        <taxon>Magnoliidae</taxon>
        <taxon>Laurales</taxon>
        <taxon>Lauraceae</taxon>
        <taxon>Persea</taxon>
    </lineage>
</organism>
<evidence type="ECO:0000313" key="2">
    <source>
        <dbReference type="Proteomes" id="UP001234297"/>
    </source>
</evidence>
<dbReference type="Proteomes" id="UP001234297">
    <property type="component" value="Chromosome 3"/>
</dbReference>
<reference evidence="1 2" key="1">
    <citation type="journal article" date="2022" name="Hortic Res">
        <title>A haplotype resolved chromosomal level avocado genome allows analysis of novel avocado genes.</title>
        <authorList>
            <person name="Nath O."/>
            <person name="Fletcher S.J."/>
            <person name="Hayward A."/>
            <person name="Shaw L.M."/>
            <person name="Masouleh A.K."/>
            <person name="Furtado A."/>
            <person name="Henry R.J."/>
            <person name="Mitter N."/>
        </authorList>
    </citation>
    <scope>NUCLEOTIDE SEQUENCE [LARGE SCALE GENOMIC DNA]</scope>
    <source>
        <strain evidence="2">cv. Hass</strain>
    </source>
</reference>
<protein>
    <submittedName>
        <fullName evidence="1">Uncharacterized protein</fullName>
    </submittedName>
</protein>
<proteinExistence type="predicted"/>
<evidence type="ECO:0000313" key="1">
    <source>
        <dbReference type="EMBL" id="KAJ8636818.1"/>
    </source>
</evidence>
<name>A0ACC2LTZ6_PERAE</name>
<dbReference type="EMBL" id="CM056811">
    <property type="protein sequence ID" value="KAJ8636818.1"/>
    <property type="molecule type" value="Genomic_DNA"/>
</dbReference>